<accession>A0A5B7KGN8</accession>
<comment type="caution">
    <text evidence="1">The sequence shown here is derived from an EMBL/GenBank/DDBJ whole genome shotgun (WGS) entry which is preliminary data.</text>
</comment>
<name>A0A5B7KGN8_PORTR</name>
<gene>
    <name evidence="1" type="ORF">E2C01_099365</name>
</gene>
<proteinExistence type="predicted"/>
<organism evidence="1 2">
    <name type="scientific">Portunus trituberculatus</name>
    <name type="common">Swimming crab</name>
    <name type="synonym">Neptunus trituberculatus</name>
    <dbReference type="NCBI Taxonomy" id="210409"/>
    <lineage>
        <taxon>Eukaryota</taxon>
        <taxon>Metazoa</taxon>
        <taxon>Ecdysozoa</taxon>
        <taxon>Arthropoda</taxon>
        <taxon>Crustacea</taxon>
        <taxon>Multicrustacea</taxon>
        <taxon>Malacostraca</taxon>
        <taxon>Eumalacostraca</taxon>
        <taxon>Eucarida</taxon>
        <taxon>Decapoda</taxon>
        <taxon>Pleocyemata</taxon>
        <taxon>Brachyura</taxon>
        <taxon>Eubrachyura</taxon>
        <taxon>Portunoidea</taxon>
        <taxon>Portunidae</taxon>
        <taxon>Portuninae</taxon>
        <taxon>Portunus</taxon>
    </lineage>
</organism>
<protein>
    <submittedName>
        <fullName evidence="1">Uncharacterized protein</fullName>
    </submittedName>
</protein>
<reference evidence="1 2" key="1">
    <citation type="submission" date="2019-05" db="EMBL/GenBank/DDBJ databases">
        <title>Another draft genome of Portunus trituberculatus and its Hox gene families provides insights of decapod evolution.</title>
        <authorList>
            <person name="Jeong J.-H."/>
            <person name="Song I."/>
            <person name="Kim S."/>
            <person name="Choi T."/>
            <person name="Kim D."/>
            <person name="Ryu S."/>
            <person name="Kim W."/>
        </authorList>
    </citation>
    <scope>NUCLEOTIDE SEQUENCE [LARGE SCALE GENOMIC DNA]</scope>
    <source>
        <tissue evidence="1">Muscle</tissue>
    </source>
</reference>
<evidence type="ECO:0000313" key="2">
    <source>
        <dbReference type="Proteomes" id="UP000324222"/>
    </source>
</evidence>
<sequence>MSLFLSFPAANDALNGDANCIAGEGWTRPVSPLSQAGRSLIGFGPLPRLRTDRQTDKQTAEAHDCTASDEVLLIQFQ</sequence>
<dbReference type="Proteomes" id="UP000324222">
    <property type="component" value="Unassembled WGS sequence"/>
</dbReference>
<keyword evidence="2" id="KW-1185">Reference proteome</keyword>
<evidence type="ECO:0000313" key="1">
    <source>
        <dbReference type="EMBL" id="MPD03715.1"/>
    </source>
</evidence>
<dbReference type="EMBL" id="VSRR010137516">
    <property type="protein sequence ID" value="MPD03715.1"/>
    <property type="molecule type" value="Genomic_DNA"/>
</dbReference>
<dbReference type="AlphaFoldDB" id="A0A5B7KGN8"/>